<evidence type="ECO:0000313" key="2">
    <source>
        <dbReference type="Proteomes" id="UP001189225"/>
    </source>
</evidence>
<name>A0AB72XCE1_9RALS</name>
<organism evidence="1 2">
    <name type="scientific">Ralstonia edaphi</name>
    <dbReference type="NCBI Taxonomy" id="3058599"/>
    <lineage>
        <taxon>Bacteria</taxon>
        <taxon>Pseudomonadati</taxon>
        <taxon>Pseudomonadota</taxon>
        <taxon>Betaproteobacteria</taxon>
        <taxon>Burkholderiales</taxon>
        <taxon>Burkholderiaceae</taxon>
        <taxon>Ralstonia</taxon>
    </lineage>
</organism>
<keyword evidence="2" id="KW-1185">Reference proteome</keyword>
<evidence type="ECO:0000313" key="1">
    <source>
        <dbReference type="EMBL" id="CAJ0744829.1"/>
    </source>
</evidence>
<proteinExistence type="predicted"/>
<comment type="caution">
    <text evidence="1">The sequence shown here is derived from an EMBL/GenBank/DDBJ whole genome shotgun (WGS) entry which is preliminary data.</text>
</comment>
<gene>
    <name evidence="1" type="ORF">R16034_04856</name>
</gene>
<accession>A0AB72XCE1</accession>
<protein>
    <submittedName>
        <fullName evidence="1">Uncharacterized protein</fullName>
    </submittedName>
</protein>
<sequence>MKLAQFSQQSCGYNRDVSPIDFETPMLQTASEPCGGFLIVYRERRYRTLQSRQKSIVAIHAPSS</sequence>
<dbReference type="AlphaFoldDB" id="A0AB72XCE1"/>
<dbReference type="EMBL" id="CATWHI010000011">
    <property type="protein sequence ID" value="CAJ0744829.1"/>
    <property type="molecule type" value="Genomic_DNA"/>
</dbReference>
<reference evidence="1 2" key="1">
    <citation type="submission" date="2023-07" db="EMBL/GenBank/DDBJ databases">
        <authorList>
            <person name="Peeters C."/>
        </authorList>
    </citation>
    <scope>NUCLEOTIDE SEQUENCE [LARGE SCALE GENOMIC DNA]</scope>
    <source>
        <strain evidence="1 2">R-16034</strain>
    </source>
</reference>
<dbReference type="Proteomes" id="UP001189225">
    <property type="component" value="Unassembled WGS sequence"/>
</dbReference>